<dbReference type="EMBL" id="JACGCM010001144">
    <property type="protein sequence ID" value="KAF6160973.1"/>
    <property type="molecule type" value="Genomic_DNA"/>
</dbReference>
<comment type="caution">
    <text evidence="1">The sequence shown here is derived from an EMBL/GenBank/DDBJ whole genome shotgun (WGS) entry which is preliminary data.</text>
</comment>
<reference evidence="1 2" key="1">
    <citation type="journal article" date="2020" name="IScience">
        <title>Genome Sequencing of the Endangered Kingdonia uniflora (Circaeasteraceae, Ranunculales) Reveals Potential Mechanisms of Evolutionary Specialization.</title>
        <authorList>
            <person name="Sun Y."/>
            <person name="Deng T."/>
            <person name="Zhang A."/>
            <person name="Moore M.J."/>
            <person name="Landis J.B."/>
            <person name="Lin N."/>
            <person name="Zhang H."/>
            <person name="Zhang X."/>
            <person name="Huang J."/>
            <person name="Zhang X."/>
            <person name="Sun H."/>
            <person name="Wang H."/>
        </authorList>
    </citation>
    <scope>NUCLEOTIDE SEQUENCE [LARGE SCALE GENOMIC DNA]</scope>
    <source>
        <strain evidence="1">TB1705</strain>
        <tissue evidence="1">Leaf</tissue>
    </source>
</reference>
<organism evidence="1 2">
    <name type="scientific">Kingdonia uniflora</name>
    <dbReference type="NCBI Taxonomy" id="39325"/>
    <lineage>
        <taxon>Eukaryota</taxon>
        <taxon>Viridiplantae</taxon>
        <taxon>Streptophyta</taxon>
        <taxon>Embryophyta</taxon>
        <taxon>Tracheophyta</taxon>
        <taxon>Spermatophyta</taxon>
        <taxon>Magnoliopsida</taxon>
        <taxon>Ranunculales</taxon>
        <taxon>Circaeasteraceae</taxon>
        <taxon>Kingdonia</taxon>
    </lineage>
</organism>
<proteinExistence type="predicted"/>
<dbReference type="PANTHER" id="PTHR33103:SF19">
    <property type="entry name" value="OS09G0544700 PROTEIN"/>
    <property type="match status" value="1"/>
</dbReference>
<dbReference type="PANTHER" id="PTHR33103">
    <property type="entry name" value="OS01G0153900 PROTEIN"/>
    <property type="match status" value="1"/>
</dbReference>
<dbReference type="AlphaFoldDB" id="A0A7J7N1G7"/>
<accession>A0A7J7N1G7</accession>
<protein>
    <submittedName>
        <fullName evidence="1">Uncharacterized protein</fullName>
    </submittedName>
</protein>
<name>A0A7J7N1G7_9MAGN</name>
<dbReference type="Pfam" id="PF05056">
    <property type="entry name" value="DUF674"/>
    <property type="match status" value="1"/>
</dbReference>
<evidence type="ECO:0000313" key="1">
    <source>
        <dbReference type="EMBL" id="KAF6160973.1"/>
    </source>
</evidence>
<dbReference type="InterPro" id="IPR007750">
    <property type="entry name" value="DUF674"/>
</dbReference>
<dbReference type="OrthoDB" id="1277335at2759"/>
<keyword evidence="2" id="KW-1185">Reference proteome</keyword>
<gene>
    <name evidence="1" type="ORF">GIB67_007614</name>
</gene>
<evidence type="ECO:0000313" key="2">
    <source>
        <dbReference type="Proteomes" id="UP000541444"/>
    </source>
</evidence>
<sequence>MVSSVSNLRKSVEALTVGKYMKSENHKAMLLSPKLATQFGCNNQPLVIKEMLDQNKYYCNYPKASGNYVTYSTKPDTSSHMIFKHLDIVNLKASRSSRTAGVEYLRGPTTFFITDDLIVTPLSSISCISFLGREKVPFDDLEERVANMTADEALKLAEACFITKCALTHAFINQRKPKQNI</sequence>
<dbReference type="Proteomes" id="UP000541444">
    <property type="component" value="Unassembled WGS sequence"/>
</dbReference>